<feature type="binding site" description="axial binding residue" evidence="7">
    <location>
        <position position="100"/>
    </location>
    <ligand>
        <name>chlorophyll b</name>
        <dbReference type="ChEBI" id="CHEBI:61721"/>
        <label>1</label>
    </ligand>
    <ligandPart>
        <name>Mg</name>
        <dbReference type="ChEBI" id="CHEBI:25107"/>
    </ligandPart>
</feature>
<dbReference type="PANTHER" id="PTHR21649">
    <property type="entry name" value="CHLOROPHYLL A/B BINDING PROTEIN"/>
    <property type="match status" value="1"/>
</dbReference>
<evidence type="ECO:0000256" key="4">
    <source>
        <dbReference type="ARBA" id="ARBA00022528"/>
    </source>
</evidence>
<feature type="chain" id="PRO_5031454117" description="Plastid light harvesting protein" evidence="8">
    <location>
        <begin position="19"/>
        <end position="299"/>
    </location>
</feature>
<evidence type="ECO:0000256" key="7">
    <source>
        <dbReference type="PIRSR" id="PIRSR601344-1"/>
    </source>
</evidence>
<keyword evidence="7" id="KW-0148">Chlorophyll</keyword>
<feature type="binding site" evidence="7">
    <location>
        <position position="245"/>
    </location>
    <ligand>
        <name>chlorophyll a</name>
        <dbReference type="ChEBI" id="CHEBI:58416"/>
        <label>1</label>
    </ligand>
</feature>
<proteinExistence type="inferred from homology"/>
<evidence type="ECO:0000256" key="3">
    <source>
        <dbReference type="ARBA" id="ARBA00005933"/>
    </source>
</evidence>
<dbReference type="GO" id="GO:0009765">
    <property type="term" value="P:photosynthesis, light harvesting"/>
    <property type="evidence" value="ECO:0007669"/>
    <property type="project" value="InterPro"/>
</dbReference>
<comment type="function">
    <text evidence="1">The light-harvesting complex (LHC) functions as a light receptor, it captures and delivers excitation energy to photosystems with which it is closely associated. Energy is transferred from the carotenoid and chlorophyll C (or B) to chlorophyll A and the photosynthetic reaction centers where it is used to synthesize ATP and reducing power.</text>
</comment>
<reference evidence="9" key="1">
    <citation type="submission" date="2021-01" db="EMBL/GenBank/DDBJ databases">
        <authorList>
            <person name="Corre E."/>
            <person name="Pelletier E."/>
            <person name="Niang G."/>
            <person name="Scheremetjew M."/>
            <person name="Finn R."/>
            <person name="Kale V."/>
            <person name="Holt S."/>
            <person name="Cochrane G."/>
            <person name="Meng A."/>
            <person name="Brown T."/>
            <person name="Cohen L."/>
        </authorList>
    </citation>
    <scope>NUCLEOTIDE SEQUENCE</scope>
    <source>
        <strain evidence="9">CCMP1381</strain>
    </source>
</reference>
<dbReference type="GO" id="GO:0016168">
    <property type="term" value="F:chlorophyll binding"/>
    <property type="evidence" value="ECO:0007669"/>
    <property type="project" value="UniProtKB-KW"/>
</dbReference>
<dbReference type="InterPro" id="IPR001344">
    <property type="entry name" value="Chloro_AB-bd_pln"/>
</dbReference>
<feature type="binding site" evidence="7">
    <location>
        <position position="247"/>
    </location>
    <ligand>
        <name>chlorophyll a</name>
        <dbReference type="ChEBI" id="CHEBI:58416"/>
        <label>1</label>
    </ligand>
</feature>
<keyword evidence="8" id="KW-0732">Signal</keyword>
<keyword evidence="4" id="KW-0150">Chloroplast</keyword>
<comment type="similarity">
    <text evidence="3">Belongs to the fucoxanthin chlorophyll protein family.</text>
</comment>
<evidence type="ECO:0000256" key="6">
    <source>
        <dbReference type="ARBA" id="ARBA00022640"/>
    </source>
</evidence>
<dbReference type="EMBL" id="HBGS01015064">
    <property type="protein sequence ID" value="CAD9397639.1"/>
    <property type="molecule type" value="Transcribed_RNA"/>
</dbReference>
<keyword evidence="6" id="KW-0934">Plastid</keyword>
<evidence type="ECO:0000256" key="1">
    <source>
        <dbReference type="ARBA" id="ARBA00004022"/>
    </source>
</evidence>
<evidence type="ECO:0000256" key="5">
    <source>
        <dbReference type="ARBA" id="ARBA00022531"/>
    </source>
</evidence>
<dbReference type="AlphaFoldDB" id="A0A7S2BIH3"/>
<dbReference type="InterPro" id="IPR022796">
    <property type="entry name" value="Chloroa_b-bind"/>
</dbReference>
<protein>
    <recommendedName>
        <fullName evidence="10">Plastid light harvesting protein</fullName>
    </recommendedName>
</protein>
<evidence type="ECO:0000256" key="2">
    <source>
        <dbReference type="ARBA" id="ARBA00004229"/>
    </source>
</evidence>
<evidence type="ECO:0000256" key="8">
    <source>
        <dbReference type="SAM" id="SignalP"/>
    </source>
</evidence>
<gene>
    <name evidence="9" type="ORF">DSPE1174_LOCUS7880</name>
</gene>
<comment type="subcellular location">
    <subcellularLocation>
        <location evidence="2">Plastid</location>
        <location evidence="2">Chloroplast</location>
    </subcellularLocation>
</comment>
<organism evidence="9">
    <name type="scientific">Octactis speculum</name>
    <dbReference type="NCBI Taxonomy" id="3111310"/>
    <lineage>
        <taxon>Eukaryota</taxon>
        <taxon>Sar</taxon>
        <taxon>Stramenopiles</taxon>
        <taxon>Ochrophyta</taxon>
        <taxon>Dictyochophyceae</taxon>
        <taxon>Dictyochales</taxon>
        <taxon>Dictyochaceae</taxon>
        <taxon>Octactis</taxon>
    </lineage>
</organism>
<dbReference type="SUPFAM" id="SSF103511">
    <property type="entry name" value="Chlorophyll a-b binding protein"/>
    <property type="match status" value="1"/>
</dbReference>
<feature type="binding site" evidence="7">
    <location>
        <position position="240"/>
    </location>
    <ligand>
        <name>chlorophyll a</name>
        <dbReference type="ChEBI" id="CHEBI:58416"/>
        <label>1</label>
    </ligand>
</feature>
<dbReference type="Pfam" id="PF00504">
    <property type="entry name" value="Chloroa_b-bind"/>
    <property type="match status" value="1"/>
</dbReference>
<feature type="signal peptide" evidence="8">
    <location>
        <begin position="1"/>
        <end position="18"/>
    </location>
</feature>
<dbReference type="Gene3D" id="1.10.3460.10">
    <property type="entry name" value="Chlorophyll a/b binding protein domain"/>
    <property type="match status" value="1"/>
</dbReference>
<feature type="binding site" evidence="7">
    <location>
        <position position="98"/>
    </location>
    <ligand>
        <name>chlorophyll a</name>
        <dbReference type="ChEBI" id="CHEBI:58416"/>
        <label>1</label>
    </ligand>
</feature>
<evidence type="ECO:0008006" key="10">
    <source>
        <dbReference type="Google" id="ProtNLM"/>
    </source>
</evidence>
<keyword evidence="7" id="KW-0157">Chromophore</keyword>
<feature type="binding site" evidence="7">
    <location>
        <position position="242"/>
    </location>
    <ligand>
        <name>chlorophyll a</name>
        <dbReference type="ChEBI" id="CHEBI:58416"/>
        <label>1</label>
    </ligand>
</feature>
<dbReference type="GO" id="GO:0009507">
    <property type="term" value="C:chloroplast"/>
    <property type="evidence" value="ECO:0007669"/>
    <property type="project" value="UniProtKB-SubCell"/>
</dbReference>
<evidence type="ECO:0000313" key="9">
    <source>
        <dbReference type="EMBL" id="CAD9397639.1"/>
    </source>
</evidence>
<dbReference type="GO" id="GO:0016020">
    <property type="term" value="C:membrane"/>
    <property type="evidence" value="ECO:0007669"/>
    <property type="project" value="InterPro"/>
</dbReference>
<sequence>MKTSALALALCVTSSVQAFLPVNHGSASRTALFGGFDGNEPVVYDKTGMETAADLVPLAKELNPAVKFFDPLNLAEQEFWGDSNEATVAFLRQSEIKHGRIAMFAFVGYCAQANGVHWPWPMTMAGDAFPTDLTPPQQWDAIPEAAKWQIFVVIAFLEFWDESTGTHYMRGRRPGQFPALSGPDSPLPHPGKLFLLMRSFIFPFRLCFNIISSHTVPFNLFDPFGLSKNKSEEKKARGLKIEINNGRLAMLGIFGFLAESKVEGSVPALKGLIPLYDGNYMAPFETNFHTMLQQTVGGM</sequence>
<name>A0A7S2BIH3_9STRA</name>
<keyword evidence="5" id="KW-0602">Photosynthesis</keyword>
<feature type="binding site" evidence="7">
    <location>
        <position position="95"/>
    </location>
    <ligand>
        <name>chlorophyll a</name>
        <dbReference type="ChEBI" id="CHEBI:58416"/>
        <label>1</label>
    </ligand>
</feature>
<accession>A0A7S2BIH3</accession>